<dbReference type="EMBL" id="GEDG01022904">
    <property type="protein sequence ID" value="JAP17141.1"/>
    <property type="molecule type" value="Transcribed_RNA"/>
</dbReference>
<reference evidence="1" key="1">
    <citation type="submission" date="2015-12" db="EMBL/GenBank/DDBJ databases">
        <title>Gene expression during late stages of embryo sac development: a critical building block for successful pollen-pistil interactions.</title>
        <authorList>
            <person name="Liu Y."/>
            <person name="Joly V."/>
            <person name="Sabar M."/>
            <person name="Matton D.P."/>
        </authorList>
    </citation>
    <scope>NUCLEOTIDE SEQUENCE</scope>
</reference>
<accession>A0A0V0H9T3</accession>
<evidence type="ECO:0000313" key="1">
    <source>
        <dbReference type="EMBL" id="JAP17141.1"/>
    </source>
</evidence>
<dbReference type="AlphaFoldDB" id="A0A0V0H9T3"/>
<organism evidence="1">
    <name type="scientific">Solanum chacoense</name>
    <name type="common">Chaco potato</name>
    <dbReference type="NCBI Taxonomy" id="4108"/>
    <lineage>
        <taxon>Eukaryota</taxon>
        <taxon>Viridiplantae</taxon>
        <taxon>Streptophyta</taxon>
        <taxon>Embryophyta</taxon>
        <taxon>Tracheophyta</taxon>
        <taxon>Spermatophyta</taxon>
        <taxon>Magnoliopsida</taxon>
        <taxon>eudicotyledons</taxon>
        <taxon>Gunneridae</taxon>
        <taxon>Pentapetalae</taxon>
        <taxon>asterids</taxon>
        <taxon>lamiids</taxon>
        <taxon>Solanales</taxon>
        <taxon>Solanaceae</taxon>
        <taxon>Solanoideae</taxon>
        <taxon>Solaneae</taxon>
        <taxon>Solanum</taxon>
    </lineage>
</organism>
<protein>
    <submittedName>
        <fullName evidence="1">Putative ovule protein</fullName>
    </submittedName>
</protein>
<sequence length="87" mass="9851">MNDYVACIRPLRGRVRLVTTWGCSRVVTKTLSISIFPTGLLFITTHQSALSLRNGYKGVIHLFSMLCNNKRIITLYFLLCLTSIILC</sequence>
<proteinExistence type="predicted"/>
<name>A0A0V0H9T3_SOLCH</name>